<dbReference type="InterPro" id="IPR025139">
    <property type="entry name" value="DUF4062"/>
</dbReference>
<evidence type="ECO:0000313" key="2">
    <source>
        <dbReference type="EMBL" id="EOH90838.1"/>
    </source>
</evidence>
<proteinExistence type="predicted"/>
<organism evidence="2 3">
    <name type="scientific">Enterococcus pallens ATCC BAA-351</name>
    <dbReference type="NCBI Taxonomy" id="1158607"/>
    <lineage>
        <taxon>Bacteria</taxon>
        <taxon>Bacillati</taxon>
        <taxon>Bacillota</taxon>
        <taxon>Bacilli</taxon>
        <taxon>Lactobacillales</taxon>
        <taxon>Enterococcaceae</taxon>
        <taxon>Enterococcus</taxon>
    </lineage>
</organism>
<accession>R2Q6F3</accession>
<dbReference type="EMBL" id="AJAQ01000035">
    <property type="protein sequence ID" value="EOH90838.1"/>
    <property type="molecule type" value="Genomic_DNA"/>
</dbReference>
<dbReference type="eggNOG" id="ENOG502ZAMX">
    <property type="taxonomic scope" value="Bacteria"/>
</dbReference>
<dbReference type="STRING" id="160454.RV10_GL003872"/>
<feature type="domain" description="DUF4062" evidence="1">
    <location>
        <begin position="11"/>
        <end position="96"/>
    </location>
</feature>
<reference evidence="2 3" key="1">
    <citation type="submission" date="2013-02" db="EMBL/GenBank/DDBJ databases">
        <title>The Genome Sequence of Enterococcus pallens BAA-351.</title>
        <authorList>
            <consortium name="The Broad Institute Genome Sequencing Platform"/>
            <consortium name="The Broad Institute Genome Sequencing Center for Infectious Disease"/>
            <person name="Earl A.M."/>
            <person name="Gilmore M.S."/>
            <person name="Lebreton F."/>
            <person name="Walker B."/>
            <person name="Young S.K."/>
            <person name="Zeng Q."/>
            <person name="Gargeya S."/>
            <person name="Fitzgerald M."/>
            <person name="Haas B."/>
            <person name="Abouelleil A."/>
            <person name="Alvarado L."/>
            <person name="Arachchi H.M."/>
            <person name="Berlin A.M."/>
            <person name="Chapman S.B."/>
            <person name="Dewar J."/>
            <person name="Goldberg J."/>
            <person name="Griggs A."/>
            <person name="Gujja S."/>
            <person name="Hansen M."/>
            <person name="Howarth C."/>
            <person name="Imamovic A."/>
            <person name="Larimer J."/>
            <person name="McCowan C."/>
            <person name="Murphy C."/>
            <person name="Neiman D."/>
            <person name="Pearson M."/>
            <person name="Priest M."/>
            <person name="Roberts A."/>
            <person name="Saif S."/>
            <person name="Shea T."/>
            <person name="Sisk P."/>
            <person name="Sykes S."/>
            <person name="Wortman J."/>
            <person name="Nusbaum C."/>
            <person name="Birren B."/>
        </authorList>
    </citation>
    <scope>NUCLEOTIDE SEQUENCE [LARGE SCALE GENOMIC DNA]</scope>
    <source>
        <strain evidence="2 3">ATCC BAA-351</strain>
    </source>
</reference>
<keyword evidence="3" id="KW-1185">Reference proteome</keyword>
<dbReference type="OrthoDB" id="72299at2"/>
<comment type="caution">
    <text evidence="2">The sequence shown here is derived from an EMBL/GenBank/DDBJ whole genome shotgun (WGS) entry which is preliminary data.</text>
</comment>
<evidence type="ECO:0000313" key="3">
    <source>
        <dbReference type="Proteomes" id="UP000013782"/>
    </source>
</evidence>
<sequence>MTDNYGKKPTIFISSTCYDLKQIRTDIKKTLEDEMGFETLLSEYDSFPLDPSLGTVETCLRAVEQRADIFVLVIGGKYGYKTDNGKSVTNLEYLQAKGKGIPIYTFVNKSIINALPLWKANPNGDFSSLVDTNDLFHFVDELRNKDNIWVYEYEFAQEICNKIKNQFAYLFNDSLKIRNKFARSKLSPRILEQSPEAIKLVLEKNHTAWELKFFFQVFWDQLSTLADYKRDLEYKVFLKSSKPLDEPLEIISWITYKNKELIQNVESMASLINVAFPIAIGESGKESDLDFLIYIAVRMVKLYRKTLEWEIDLHSILVPEEALTMIKSLSSASQIVVKAIDKLASDSKKELSKIPAIIPEGEKYKIDLSLSFESPDLSEFNREFEVYSNEVLYG</sequence>
<dbReference type="Pfam" id="PF13271">
    <property type="entry name" value="DUF4062"/>
    <property type="match status" value="1"/>
</dbReference>
<dbReference type="RefSeq" id="WP_010758354.1">
    <property type="nucleotide sequence ID" value="NZ_ASWD01000004.1"/>
</dbReference>
<dbReference type="PATRIC" id="fig|1158607.3.peg.3365"/>
<evidence type="ECO:0000259" key="1">
    <source>
        <dbReference type="Pfam" id="PF13271"/>
    </source>
</evidence>
<dbReference type="AlphaFoldDB" id="R2Q6F3"/>
<name>R2Q6F3_9ENTE</name>
<dbReference type="Proteomes" id="UP000013782">
    <property type="component" value="Unassembled WGS sequence"/>
</dbReference>
<gene>
    <name evidence="2" type="ORF">UAU_03377</name>
</gene>
<dbReference type="HOGENOM" id="CLU_697825_0_0_9"/>
<protein>
    <recommendedName>
        <fullName evidence="1">DUF4062 domain-containing protein</fullName>
    </recommendedName>
</protein>